<dbReference type="Proteomes" id="UP000285882">
    <property type="component" value="Chromosome"/>
</dbReference>
<name>A0ABX5QB21_9BACL</name>
<dbReference type="PANTHER" id="PTHR43584">
    <property type="entry name" value="NUCLEOTIDYL TRANSFERASE"/>
    <property type="match status" value="1"/>
</dbReference>
<reference evidence="4 5" key="1">
    <citation type="submission" date="2018-01" db="EMBL/GenBank/DDBJ databases">
        <title>Complete genome sequencing of Sporolactobacillus terrae DLG3.</title>
        <authorList>
            <person name="Nam Y.-D."/>
            <person name="Kang J."/>
            <person name="Chung W.-H."/>
        </authorList>
    </citation>
    <scope>NUCLEOTIDE SEQUENCE [LARGE SCALE GENOMIC DNA]</scope>
    <source>
        <strain evidence="4 5">DLG3</strain>
    </source>
</reference>
<accession>A0ABX5QB21</accession>
<evidence type="ECO:0000259" key="3">
    <source>
        <dbReference type="Pfam" id="PF25087"/>
    </source>
</evidence>
<keyword evidence="2" id="KW-0012">Acyltransferase</keyword>
<dbReference type="EMBL" id="CP025688">
    <property type="protein sequence ID" value="QAA23843.1"/>
    <property type="molecule type" value="Genomic_DNA"/>
</dbReference>
<dbReference type="InterPro" id="IPR050065">
    <property type="entry name" value="GlmU-like"/>
</dbReference>
<protein>
    <recommendedName>
        <fullName evidence="3">Mannose-1-phosphate guanyltransferase C-terminal domain-containing protein</fullName>
    </recommendedName>
</protein>
<evidence type="ECO:0000313" key="5">
    <source>
        <dbReference type="Proteomes" id="UP000285882"/>
    </source>
</evidence>
<evidence type="ECO:0000313" key="4">
    <source>
        <dbReference type="EMBL" id="QAA23843.1"/>
    </source>
</evidence>
<dbReference type="Pfam" id="PF25087">
    <property type="entry name" value="GMPPB_C"/>
    <property type="match status" value="1"/>
</dbReference>
<dbReference type="InterPro" id="IPR056729">
    <property type="entry name" value="GMPPB_C"/>
</dbReference>
<evidence type="ECO:0000256" key="1">
    <source>
        <dbReference type="ARBA" id="ARBA00022679"/>
    </source>
</evidence>
<proteinExistence type="predicted"/>
<dbReference type="InterPro" id="IPR011004">
    <property type="entry name" value="Trimer_LpxA-like_sf"/>
</dbReference>
<keyword evidence="5" id="KW-1185">Reference proteome</keyword>
<dbReference type="PANTHER" id="PTHR43584:SF8">
    <property type="entry name" value="N-ACETYLMURAMATE ALPHA-1-PHOSPHATE URIDYLYLTRANSFERASE"/>
    <property type="match status" value="1"/>
</dbReference>
<gene>
    <name evidence="4" type="ORF">C0674_15285</name>
</gene>
<evidence type="ECO:0000256" key="2">
    <source>
        <dbReference type="ARBA" id="ARBA00023315"/>
    </source>
</evidence>
<dbReference type="Gene3D" id="2.160.10.10">
    <property type="entry name" value="Hexapeptide repeat proteins"/>
    <property type="match status" value="1"/>
</dbReference>
<sequence length="256" mass="27898">MIVHCYINDECVLEVISVSVEELKLSYFFENTESFAVPEVFEGVEYPWEALQKATQIVDERVEEKKLQVNEGTLAEGSYLHGNYLIGKGTQIHSQVTIEGPVIIGENVTIQSGALIRPYTVIGNNCVIGHGCEVKHAIVGNGAKVQSFTFAGDSVLGQGARVGSGTIIANRRFDQGIIGVKVGDTYTKFDTDFFGCVLGDFSRIGANSATLPGTCIGPYTWVFPLTRVHGFVPKETRVSTSKALNFTPNKKMKLKP</sequence>
<feature type="domain" description="Mannose-1-phosphate guanyltransferase C-terminal" evidence="3">
    <location>
        <begin position="98"/>
        <end position="199"/>
    </location>
</feature>
<keyword evidence="1" id="KW-0808">Transferase</keyword>
<organism evidence="4 5">
    <name type="scientific">Sporolactobacillus terrae</name>
    <dbReference type="NCBI Taxonomy" id="269673"/>
    <lineage>
        <taxon>Bacteria</taxon>
        <taxon>Bacillati</taxon>
        <taxon>Bacillota</taxon>
        <taxon>Bacilli</taxon>
        <taxon>Bacillales</taxon>
        <taxon>Sporolactobacillaceae</taxon>
        <taxon>Sporolactobacillus</taxon>
    </lineage>
</organism>
<dbReference type="SUPFAM" id="SSF51161">
    <property type="entry name" value="Trimeric LpxA-like enzymes"/>
    <property type="match status" value="1"/>
</dbReference>